<accession>A0A6C0LQS0</accession>
<proteinExistence type="predicted"/>
<name>A0A6C0LQS0_9ZZZZ</name>
<reference evidence="1" key="1">
    <citation type="journal article" date="2020" name="Nature">
        <title>Giant virus diversity and host interactions through global metagenomics.</title>
        <authorList>
            <person name="Schulz F."/>
            <person name="Roux S."/>
            <person name="Paez-Espino D."/>
            <person name="Jungbluth S."/>
            <person name="Walsh D.A."/>
            <person name="Denef V.J."/>
            <person name="McMahon K.D."/>
            <person name="Konstantinidis K.T."/>
            <person name="Eloe-Fadrosh E.A."/>
            <person name="Kyrpides N.C."/>
            <person name="Woyke T."/>
        </authorList>
    </citation>
    <scope>NUCLEOTIDE SEQUENCE</scope>
    <source>
        <strain evidence="1">GVMAG-S-1014582-52</strain>
    </source>
</reference>
<sequence>MFCSESNDCINFIIWLMIFSEKINIFYMIPCISINCNLSNKLKIIENSPPIIDYTIVYSLMNIHDNSYITNKMPIFKKEVQTYLGKIGNDQDSLINFCKSLKKNILLELFYIYHRFRLYPSEALLLQKEQSKHPFFKIQKLLEEEYVCKIKLENIYEIIFRNDNVELLKDYLKKRHLFLSPMYRAFLHTKNEKIKPLFHSNNNYYPMKIFSAEIFIMEHLLQSN</sequence>
<protein>
    <submittedName>
        <fullName evidence="1">Uncharacterized protein</fullName>
    </submittedName>
</protein>
<organism evidence="1">
    <name type="scientific">viral metagenome</name>
    <dbReference type="NCBI Taxonomy" id="1070528"/>
    <lineage>
        <taxon>unclassified sequences</taxon>
        <taxon>metagenomes</taxon>
        <taxon>organismal metagenomes</taxon>
    </lineage>
</organism>
<dbReference type="EMBL" id="MN740556">
    <property type="protein sequence ID" value="QHU33089.1"/>
    <property type="molecule type" value="Genomic_DNA"/>
</dbReference>
<evidence type="ECO:0000313" key="1">
    <source>
        <dbReference type="EMBL" id="QHU33089.1"/>
    </source>
</evidence>
<dbReference type="AlphaFoldDB" id="A0A6C0LQS0"/>